<dbReference type="PROSITE" id="PS51043">
    <property type="entry name" value="DDHD"/>
    <property type="match status" value="1"/>
</dbReference>
<name>A0A9W4UE11_9PLEO</name>
<feature type="region of interest" description="Disordered" evidence="1">
    <location>
        <begin position="887"/>
        <end position="909"/>
    </location>
</feature>
<feature type="region of interest" description="Disordered" evidence="1">
    <location>
        <begin position="294"/>
        <end position="315"/>
    </location>
</feature>
<comment type="caution">
    <text evidence="3">The sequence shown here is derived from an EMBL/GenBank/DDBJ whole genome shotgun (WGS) entry which is preliminary data.</text>
</comment>
<sequence length="1002" mass="108993">MTPHPFNNPSSSSPSKPNVYTRQLPHDDSHSSDSPPPAINVRYFYTSPLAIDDPLSPLPPPATGAATAAARKQAPRPFSAFDNDAISKTWAELRREILRFNEDIGEKNAGGNGSGRAEGVKGGGEGQRQTVRTGLENDDNEGRSSSLARDIPMAAKPSGDGGESLSSERGFGGSGSLREGGGRGRRPMARLGDRDGERNSPSQARDIPLAAKSTSDGLSSLSAERGTASSLRFMEPKDGSPISGPAITGTPFIRAPSRSDPSHFRRSTRRPDPAPLHEADSYLWDEDMKPVLPGLKGKGPVQVPSTPKPGPTAKVPVGVSRLHHVVLDTESVRMEPIYWKPVNDIAAVLRGTWFYKDTMLPVEVEVANMLEVGYLELRPWTETWRDELNSAIEVGALGEMKILHKLWPERPIKVESRPSSSQQMSSGGTMQNTLPEEPIDPETERANIVEAACDLIDIATGPDGPDNKSAGDSEYGRAGRKNLYRSAGVIYANDTDAYILRPSLQPSNYYGRRPLANYIRKGRTIGLHVVRGFDQTIWDKLHPVKKTPMAQMAREGVSTAQAGIPPNRRQKSDPALAQSQRPQVTDLVLVIHGIGQKLSERMETFHFTHAINAFRREVNVELGTNDVKRNLRRDMGGIMVLPVNWRIGMSLEDDPGGLAGSQEDDPSVNKYTLKDITPDTLPSVRGIVSDVMLDVPYYLSPEHHPKMVSACINEANRIYRLWCQNNPGFSEWGRVHLVAHSLGSVMAMDILSTQPSEVDPALGDPSLPTSDLPTDHFIFNTKSLFVCGSPVGFFLLLRNATLRPRHDKDKPGADLSSARTPGVAGTRGDFGCIAVDNIYNIVNGYDPVAYRLNAAIDVAYAASLKPAVIPSANTSLFSFVNPFRTSSSTSPSSSAAAASSSAKPPTARLPSNVELETHDFSREEIAEKRAHLLNDNGQVDYFLKYGGGALEIQYLTMLGAHSSYWISRDFVRMIVLEVGRVVGRDGVLEGMKAVKMGVKGRS</sequence>
<feature type="compositionally biased region" description="Low complexity" evidence="1">
    <location>
        <begin position="63"/>
        <end position="77"/>
    </location>
</feature>
<proteinExistence type="predicted"/>
<feature type="region of interest" description="Disordered" evidence="1">
    <location>
        <begin position="102"/>
        <end position="278"/>
    </location>
</feature>
<feature type="compositionally biased region" description="Polar residues" evidence="1">
    <location>
        <begin position="212"/>
        <end position="230"/>
    </location>
</feature>
<feature type="compositionally biased region" description="Gly residues" evidence="1">
    <location>
        <begin position="170"/>
        <end position="179"/>
    </location>
</feature>
<dbReference type="Proteomes" id="UP001152607">
    <property type="component" value="Unassembled WGS sequence"/>
</dbReference>
<dbReference type="SUPFAM" id="SSF53474">
    <property type="entry name" value="alpha/beta-Hydrolases"/>
    <property type="match status" value="1"/>
</dbReference>
<feature type="region of interest" description="Disordered" evidence="1">
    <location>
        <begin position="1"/>
        <end position="83"/>
    </location>
</feature>
<organism evidence="3 4">
    <name type="scientific">Periconia digitata</name>
    <dbReference type="NCBI Taxonomy" id="1303443"/>
    <lineage>
        <taxon>Eukaryota</taxon>
        <taxon>Fungi</taxon>
        <taxon>Dikarya</taxon>
        <taxon>Ascomycota</taxon>
        <taxon>Pezizomycotina</taxon>
        <taxon>Dothideomycetes</taxon>
        <taxon>Pleosporomycetidae</taxon>
        <taxon>Pleosporales</taxon>
        <taxon>Massarineae</taxon>
        <taxon>Periconiaceae</taxon>
        <taxon>Periconia</taxon>
    </lineage>
</organism>
<feature type="compositionally biased region" description="Basic and acidic residues" evidence="1">
    <location>
        <begin position="269"/>
        <end position="278"/>
    </location>
</feature>
<feature type="compositionally biased region" description="Low complexity" evidence="1">
    <location>
        <begin position="419"/>
        <end position="431"/>
    </location>
</feature>
<dbReference type="PANTHER" id="PTHR23509">
    <property type="entry name" value="PA-PL1 PHOSPHOLIPASE FAMILY"/>
    <property type="match status" value="1"/>
</dbReference>
<feature type="compositionally biased region" description="Gly residues" evidence="1">
    <location>
        <begin position="108"/>
        <end position="126"/>
    </location>
</feature>
<dbReference type="OrthoDB" id="69269at2759"/>
<keyword evidence="4" id="KW-1185">Reference proteome</keyword>
<feature type="compositionally biased region" description="Low complexity" evidence="1">
    <location>
        <begin position="1"/>
        <end position="18"/>
    </location>
</feature>
<evidence type="ECO:0000313" key="3">
    <source>
        <dbReference type="EMBL" id="CAI6334255.1"/>
    </source>
</evidence>
<dbReference type="Pfam" id="PF02862">
    <property type="entry name" value="DDHD"/>
    <property type="match status" value="2"/>
</dbReference>
<dbReference type="InterPro" id="IPR004177">
    <property type="entry name" value="DDHD_dom"/>
</dbReference>
<evidence type="ECO:0000259" key="2">
    <source>
        <dbReference type="PROSITE" id="PS51043"/>
    </source>
</evidence>
<reference evidence="3" key="1">
    <citation type="submission" date="2023-01" db="EMBL/GenBank/DDBJ databases">
        <authorList>
            <person name="Van Ghelder C."/>
            <person name="Rancurel C."/>
        </authorList>
    </citation>
    <scope>NUCLEOTIDE SEQUENCE</scope>
    <source>
        <strain evidence="3">CNCM I-4278</strain>
    </source>
</reference>
<protein>
    <recommendedName>
        <fullName evidence="2">DDHD domain-containing protein</fullName>
    </recommendedName>
</protein>
<gene>
    <name evidence="3" type="ORF">PDIGIT_LOCUS7312</name>
</gene>
<feature type="region of interest" description="Disordered" evidence="1">
    <location>
        <begin position="414"/>
        <end position="433"/>
    </location>
</feature>
<dbReference type="GO" id="GO:0004620">
    <property type="term" value="F:phospholipase activity"/>
    <property type="evidence" value="ECO:0007669"/>
    <property type="project" value="TreeGrafter"/>
</dbReference>
<dbReference type="InterPro" id="IPR058055">
    <property type="entry name" value="PA-PLA1"/>
</dbReference>
<dbReference type="GO" id="GO:0046872">
    <property type="term" value="F:metal ion binding"/>
    <property type="evidence" value="ECO:0007669"/>
    <property type="project" value="InterPro"/>
</dbReference>
<evidence type="ECO:0000256" key="1">
    <source>
        <dbReference type="SAM" id="MobiDB-lite"/>
    </source>
</evidence>
<evidence type="ECO:0000313" key="4">
    <source>
        <dbReference type="Proteomes" id="UP001152607"/>
    </source>
</evidence>
<accession>A0A9W4UE11</accession>
<dbReference type="AlphaFoldDB" id="A0A9W4UE11"/>
<dbReference type="PANTHER" id="PTHR23509:SF6">
    <property type="entry name" value="PHOSPHOLIPASE C1020.13C-RELATED"/>
    <property type="match status" value="1"/>
</dbReference>
<feature type="region of interest" description="Disordered" evidence="1">
    <location>
        <begin position="554"/>
        <end position="580"/>
    </location>
</feature>
<dbReference type="EMBL" id="CAOQHR010000004">
    <property type="protein sequence ID" value="CAI6334255.1"/>
    <property type="molecule type" value="Genomic_DNA"/>
</dbReference>
<dbReference type="SMART" id="SM01127">
    <property type="entry name" value="DDHD"/>
    <property type="match status" value="1"/>
</dbReference>
<feature type="domain" description="DDHD" evidence="2">
    <location>
        <begin position="777"/>
        <end position="980"/>
    </location>
</feature>
<dbReference type="GO" id="GO:0005737">
    <property type="term" value="C:cytoplasm"/>
    <property type="evidence" value="ECO:0007669"/>
    <property type="project" value="TreeGrafter"/>
</dbReference>
<dbReference type="InterPro" id="IPR029058">
    <property type="entry name" value="AB_hydrolase_fold"/>
</dbReference>
<feature type="compositionally biased region" description="Low complexity" evidence="1">
    <location>
        <begin position="887"/>
        <end position="906"/>
    </location>
</feature>